<evidence type="ECO:0000256" key="1">
    <source>
        <dbReference type="SAM" id="MobiDB-lite"/>
    </source>
</evidence>
<proteinExistence type="predicted"/>
<dbReference type="EMBL" id="CP073720">
    <property type="protein sequence ID" value="UWP81381.1"/>
    <property type="molecule type" value="Genomic_DNA"/>
</dbReference>
<keyword evidence="3" id="KW-1185">Reference proteome</keyword>
<sequence length="119" mass="12499">MRGKLLFLGGLAAGFVLGARAGREKYEELKATALKIKESPTVQEAAGVVQEQATRLYSEGKSKMTDRLANSRFAETDFGQRLLHTSDTPAIERDTLATTGAPSAGVGSNSTKSAATPGL</sequence>
<organism evidence="2 3">
    <name type="scientific">Dactylosporangium fulvum</name>
    <dbReference type="NCBI Taxonomy" id="53359"/>
    <lineage>
        <taxon>Bacteria</taxon>
        <taxon>Bacillati</taxon>
        <taxon>Actinomycetota</taxon>
        <taxon>Actinomycetes</taxon>
        <taxon>Micromonosporales</taxon>
        <taxon>Micromonosporaceae</taxon>
        <taxon>Dactylosporangium</taxon>
    </lineage>
</organism>
<gene>
    <name evidence="2" type="ORF">Dfulv_40710</name>
</gene>
<evidence type="ECO:0008006" key="4">
    <source>
        <dbReference type="Google" id="ProtNLM"/>
    </source>
</evidence>
<dbReference type="RefSeq" id="WP_259859145.1">
    <property type="nucleotide sequence ID" value="NZ_BAAAST010000002.1"/>
</dbReference>
<evidence type="ECO:0000313" key="3">
    <source>
        <dbReference type="Proteomes" id="UP001059617"/>
    </source>
</evidence>
<reference evidence="2" key="2">
    <citation type="submission" date="2022-09" db="EMBL/GenBank/DDBJ databases">
        <title>Biosynthetic gene clusters of Dactylosporangioum fulvum.</title>
        <authorList>
            <person name="Caradec T."/>
        </authorList>
    </citation>
    <scope>NUCLEOTIDE SEQUENCE</scope>
    <source>
        <strain evidence="2">NRRL B-16292</strain>
    </source>
</reference>
<feature type="compositionally biased region" description="Polar residues" evidence="1">
    <location>
        <begin position="96"/>
        <end position="119"/>
    </location>
</feature>
<reference evidence="2" key="1">
    <citation type="submission" date="2021-04" db="EMBL/GenBank/DDBJ databases">
        <authorList>
            <person name="Hartkoorn R.C."/>
            <person name="Beaudoing E."/>
            <person name="Hot D."/>
        </authorList>
    </citation>
    <scope>NUCLEOTIDE SEQUENCE</scope>
    <source>
        <strain evidence="2">NRRL B-16292</strain>
    </source>
</reference>
<protein>
    <recommendedName>
        <fullName evidence="4">YtxH domain-containing protein</fullName>
    </recommendedName>
</protein>
<feature type="region of interest" description="Disordered" evidence="1">
    <location>
        <begin position="85"/>
        <end position="119"/>
    </location>
</feature>
<name>A0ABY5VW93_9ACTN</name>
<evidence type="ECO:0000313" key="2">
    <source>
        <dbReference type="EMBL" id="UWP81381.1"/>
    </source>
</evidence>
<dbReference type="Proteomes" id="UP001059617">
    <property type="component" value="Chromosome"/>
</dbReference>
<accession>A0ABY5VW93</accession>